<dbReference type="AlphaFoldDB" id="A0A8S0WTD7"/>
<sequence>MCTKALGVPLFPLEASLATSPAPCLVVSSLILFFLHSCFIKFLFIFIPEPGSATHSLPVSLFLHIPRLICPLGALVSHPHLSYSSSLASQPRFDSPPQPAVTLSFEFAVIVIPFPRLAPSFVVRLRVVRAPWLEPHSRGTRPHTSEPLVTVFGHINTMAPHALGGGIWTAMEAAVVVSGVMTMGAAVGMTGIFISGIGAAAGVTGVVTGQGLEDGLDASGLGMTGGGGACAMQEAALAVTVTTIRAAGAGVTGASWLTVFGSSDEVERKVSQTPAAVLIASD</sequence>
<proteinExistence type="predicted"/>
<accession>A0A8S0WTD7</accession>
<organism evidence="1 2">
    <name type="scientific">Cyclocybe aegerita</name>
    <name type="common">Black poplar mushroom</name>
    <name type="synonym">Agrocybe aegerita</name>
    <dbReference type="NCBI Taxonomy" id="1973307"/>
    <lineage>
        <taxon>Eukaryota</taxon>
        <taxon>Fungi</taxon>
        <taxon>Dikarya</taxon>
        <taxon>Basidiomycota</taxon>
        <taxon>Agaricomycotina</taxon>
        <taxon>Agaricomycetes</taxon>
        <taxon>Agaricomycetidae</taxon>
        <taxon>Agaricales</taxon>
        <taxon>Agaricineae</taxon>
        <taxon>Bolbitiaceae</taxon>
        <taxon>Cyclocybe</taxon>
    </lineage>
</organism>
<name>A0A8S0WTD7_CYCAE</name>
<dbReference type="EMBL" id="CACVBS010000097">
    <property type="protein sequence ID" value="CAA7270807.1"/>
    <property type="molecule type" value="Genomic_DNA"/>
</dbReference>
<reference evidence="1 2" key="1">
    <citation type="submission" date="2020-01" db="EMBL/GenBank/DDBJ databases">
        <authorList>
            <person name="Gupta K D."/>
        </authorList>
    </citation>
    <scope>NUCLEOTIDE SEQUENCE [LARGE SCALE GENOMIC DNA]</scope>
</reference>
<comment type="caution">
    <text evidence="1">The sequence shown here is derived from an EMBL/GenBank/DDBJ whole genome shotgun (WGS) entry which is preliminary data.</text>
</comment>
<dbReference type="Proteomes" id="UP000467700">
    <property type="component" value="Unassembled WGS sequence"/>
</dbReference>
<evidence type="ECO:0000313" key="2">
    <source>
        <dbReference type="Proteomes" id="UP000467700"/>
    </source>
</evidence>
<protein>
    <submittedName>
        <fullName evidence="1">Uncharacterized protein</fullName>
    </submittedName>
</protein>
<gene>
    <name evidence="1" type="ORF">AAE3_LOCUS13066</name>
</gene>
<evidence type="ECO:0000313" key="1">
    <source>
        <dbReference type="EMBL" id="CAA7270807.1"/>
    </source>
</evidence>
<keyword evidence="2" id="KW-1185">Reference proteome</keyword>